<keyword evidence="3" id="KW-1185">Reference proteome</keyword>
<evidence type="ECO:0000313" key="2">
    <source>
        <dbReference type="EMBL" id="ABL88959.1"/>
    </source>
</evidence>
<dbReference type="Proteomes" id="UP000002595">
    <property type="component" value="Chromosome"/>
</dbReference>
<sequence length="99" mass="11152">MPKPKLYVYAPSYIEQVEVPEFDVVWKIAEIDLEQFLDYKRGQCRADVAVKKSAPIGEKPAVFILAPLFFTGLPRARGPGRAHQGVWRRRAPSSPGEGR</sequence>
<name>A1RVH7_PYRIL</name>
<proteinExistence type="predicted"/>
<organism evidence="2 3">
    <name type="scientific">Pyrobaculum islandicum (strain DSM 4184 / JCM 9189 / GEO3)</name>
    <dbReference type="NCBI Taxonomy" id="384616"/>
    <lineage>
        <taxon>Archaea</taxon>
        <taxon>Thermoproteota</taxon>
        <taxon>Thermoprotei</taxon>
        <taxon>Thermoproteales</taxon>
        <taxon>Thermoproteaceae</taxon>
        <taxon>Pyrobaculum</taxon>
    </lineage>
</organism>
<dbReference type="STRING" id="384616.Pisl_1810"/>
<dbReference type="RefSeq" id="WP_011763534.1">
    <property type="nucleotide sequence ID" value="NC_008701.1"/>
</dbReference>
<accession>A1RVH7</accession>
<evidence type="ECO:0000256" key="1">
    <source>
        <dbReference type="SAM" id="MobiDB-lite"/>
    </source>
</evidence>
<dbReference type="OrthoDB" id="50281at2157"/>
<evidence type="ECO:0000313" key="3">
    <source>
        <dbReference type="Proteomes" id="UP000002595"/>
    </source>
</evidence>
<reference evidence="2" key="1">
    <citation type="submission" date="2006-12" db="EMBL/GenBank/DDBJ databases">
        <title>Complete sequence of Pyrobaculum islandicum DSM 4184.</title>
        <authorList>
            <person name="Copeland A."/>
            <person name="Lucas S."/>
            <person name="Lapidus A."/>
            <person name="Barry K."/>
            <person name="Detter J.C."/>
            <person name="Glavina del Rio T."/>
            <person name="Dalin E."/>
            <person name="Tice H."/>
            <person name="Pitluck S."/>
            <person name="Meincke L."/>
            <person name="Brettin T."/>
            <person name="Bruce D."/>
            <person name="Han C."/>
            <person name="Tapia R."/>
            <person name="Gilna P."/>
            <person name="Schmutz J."/>
            <person name="Larimer F."/>
            <person name="Land M."/>
            <person name="Hauser L."/>
            <person name="Kyrpides N."/>
            <person name="Mikhailova N."/>
            <person name="Cozen A.E."/>
            <person name="Fitz-Gibbon S.T."/>
            <person name="House C.H."/>
            <person name="Saltikov C."/>
            <person name="Lowe T."/>
            <person name="Richardson P."/>
        </authorList>
    </citation>
    <scope>NUCLEOTIDE SEQUENCE [LARGE SCALE GENOMIC DNA]</scope>
    <source>
        <strain evidence="2">DSM 4184</strain>
    </source>
</reference>
<gene>
    <name evidence="2" type="ordered locus">Pisl_1810</name>
</gene>
<feature type="region of interest" description="Disordered" evidence="1">
    <location>
        <begin position="76"/>
        <end position="99"/>
    </location>
</feature>
<dbReference type="AlphaFoldDB" id="A1RVH7"/>
<protein>
    <submittedName>
        <fullName evidence="2">Uncharacterized protein</fullName>
    </submittedName>
</protein>
<dbReference type="KEGG" id="pis:Pisl_1810"/>
<dbReference type="EMBL" id="CP000504">
    <property type="protein sequence ID" value="ABL88959.1"/>
    <property type="molecule type" value="Genomic_DNA"/>
</dbReference>
<dbReference type="HOGENOM" id="CLU_2313899_0_0_2"/>
<dbReference type="GeneID" id="4616604"/>